<gene>
    <name evidence="1" type="ORF">CCAM_LOCUS39984</name>
</gene>
<dbReference type="EMBL" id="OOIL02006568">
    <property type="protein sequence ID" value="VFQ98208.1"/>
    <property type="molecule type" value="Genomic_DNA"/>
</dbReference>
<proteinExistence type="predicted"/>
<sequence length="143" mass="16177">MDHRSSTLPRFELGNEIIFTTLKQPLDNAENAPSTPESDPVIEYLNQILLEDDDNDQSISYDPIALRAAEKSFYEALHMNPSPPYQQPVFVNNISGASSDHRTSESTISICYESMTLFHSVLLTLEDQKSIWPVFLLTFLSSH</sequence>
<dbReference type="OrthoDB" id="1328463at2759"/>
<dbReference type="Proteomes" id="UP000595140">
    <property type="component" value="Unassembled WGS sequence"/>
</dbReference>
<evidence type="ECO:0000313" key="2">
    <source>
        <dbReference type="Proteomes" id="UP000595140"/>
    </source>
</evidence>
<keyword evidence="2" id="KW-1185">Reference proteome</keyword>
<reference evidence="1 2" key="1">
    <citation type="submission" date="2018-04" db="EMBL/GenBank/DDBJ databases">
        <authorList>
            <person name="Vogel A."/>
        </authorList>
    </citation>
    <scope>NUCLEOTIDE SEQUENCE [LARGE SCALE GENOMIC DNA]</scope>
</reference>
<dbReference type="AlphaFoldDB" id="A0A484ND68"/>
<organism evidence="1 2">
    <name type="scientific">Cuscuta campestris</name>
    <dbReference type="NCBI Taxonomy" id="132261"/>
    <lineage>
        <taxon>Eukaryota</taxon>
        <taxon>Viridiplantae</taxon>
        <taxon>Streptophyta</taxon>
        <taxon>Embryophyta</taxon>
        <taxon>Tracheophyta</taxon>
        <taxon>Spermatophyta</taxon>
        <taxon>Magnoliopsida</taxon>
        <taxon>eudicotyledons</taxon>
        <taxon>Gunneridae</taxon>
        <taxon>Pentapetalae</taxon>
        <taxon>asterids</taxon>
        <taxon>lamiids</taxon>
        <taxon>Solanales</taxon>
        <taxon>Convolvulaceae</taxon>
        <taxon>Cuscuteae</taxon>
        <taxon>Cuscuta</taxon>
        <taxon>Cuscuta subgen. Grammica</taxon>
        <taxon>Cuscuta sect. Cleistogrammica</taxon>
    </lineage>
</organism>
<accession>A0A484ND68</accession>
<name>A0A484ND68_9ASTE</name>
<evidence type="ECO:0000313" key="1">
    <source>
        <dbReference type="EMBL" id="VFQ98208.1"/>
    </source>
</evidence>
<protein>
    <submittedName>
        <fullName evidence="1">Uncharacterized protein</fullName>
    </submittedName>
</protein>